<proteinExistence type="predicted"/>
<reference evidence="1 2" key="1">
    <citation type="submission" date="2018-08" db="EMBL/GenBank/DDBJ databases">
        <title>A genome reference for cultivated species of the human gut microbiota.</title>
        <authorList>
            <person name="Zou Y."/>
            <person name="Xue W."/>
            <person name="Luo G."/>
        </authorList>
    </citation>
    <scope>NUCLEOTIDE SEQUENCE [LARGE SCALE GENOMIC DNA]</scope>
    <source>
        <strain evidence="1 2">AM25-6</strain>
    </source>
</reference>
<dbReference type="SUPFAM" id="SSF49265">
    <property type="entry name" value="Fibronectin type III"/>
    <property type="match status" value="1"/>
</dbReference>
<evidence type="ECO:0000313" key="2">
    <source>
        <dbReference type="Proteomes" id="UP000261212"/>
    </source>
</evidence>
<dbReference type="InterPro" id="IPR013783">
    <property type="entry name" value="Ig-like_fold"/>
</dbReference>
<dbReference type="InterPro" id="IPR036116">
    <property type="entry name" value="FN3_sf"/>
</dbReference>
<dbReference type="Gene3D" id="2.60.40.10">
    <property type="entry name" value="Immunoglobulins"/>
    <property type="match status" value="3"/>
</dbReference>
<dbReference type="EMBL" id="QUSM01000003">
    <property type="protein sequence ID" value="RGD74382.1"/>
    <property type="molecule type" value="Genomic_DNA"/>
</dbReference>
<evidence type="ECO:0008006" key="3">
    <source>
        <dbReference type="Google" id="ProtNLM"/>
    </source>
</evidence>
<dbReference type="Proteomes" id="UP000261212">
    <property type="component" value="Unassembled WGS sequence"/>
</dbReference>
<gene>
    <name evidence="1" type="ORF">DW687_06345</name>
</gene>
<dbReference type="RefSeq" id="WP_117532112.1">
    <property type="nucleotide sequence ID" value="NZ_QUSM01000003.1"/>
</dbReference>
<organism evidence="1 2">
    <name type="scientific">Anaerofustis stercorihominis</name>
    <dbReference type="NCBI Taxonomy" id="214853"/>
    <lineage>
        <taxon>Bacteria</taxon>
        <taxon>Bacillati</taxon>
        <taxon>Bacillota</taxon>
        <taxon>Clostridia</taxon>
        <taxon>Eubacteriales</taxon>
        <taxon>Eubacteriaceae</taxon>
        <taxon>Anaerofustis</taxon>
    </lineage>
</organism>
<name>A0A3E3DYN5_9FIRM</name>
<evidence type="ECO:0000313" key="1">
    <source>
        <dbReference type="EMBL" id="RGD74382.1"/>
    </source>
</evidence>
<protein>
    <recommendedName>
        <fullName evidence="3">Fibronectin type III domain-containing protein</fullName>
    </recommendedName>
</protein>
<comment type="caution">
    <text evidence="1">The sequence shown here is derived from an EMBL/GenBank/DDBJ whole genome shotgun (WGS) entry which is preliminary data.</text>
</comment>
<sequence length="368" mass="43177">MKNKLLKILMLILIFQIILVNVNVVQAKNSQKKISKVPIISKLVSSRNYVKLYWKNGKGSSKSYIYRKTNNGKYKKIAELNKKAKQYTDKKVTTGKKYYYKIVNKNKSKNYYSKVKAVTPVKIKAPKILNIKRYSKNNKNYAKLTWKAKKGYYYYIYRKDGKKSFSNISEVKSKSSECTYTDKIINNKEYTYTVRAVRKVNKSLNKLSSYDINGIKTIKNKPKVNVDTTNLYAKISWNKISGAGYYTVYRKLGMNGSYRALTTIKANNKSKYTYKDIFKNSCNSAIEKQQLCATNYIDPSYNKFIYTVRAYQKDKNNKISYSNYYIDGEYQLQQPYIINVKKTSLIKAEIEWYKVQNAKKILHIFRIQ</sequence>
<dbReference type="AlphaFoldDB" id="A0A3E3DYN5"/>
<dbReference type="InterPro" id="IPR003961">
    <property type="entry name" value="FN3_dom"/>
</dbReference>
<dbReference type="CDD" id="cd00063">
    <property type="entry name" value="FN3"/>
    <property type="match status" value="1"/>
</dbReference>
<accession>A0A3E3DYN5</accession>